<evidence type="ECO:0000256" key="6">
    <source>
        <dbReference type="RuleBase" id="RU364089"/>
    </source>
</evidence>
<dbReference type="GO" id="GO:0070004">
    <property type="term" value="F:cysteine-type exopeptidase activity"/>
    <property type="evidence" value="ECO:0007669"/>
    <property type="project" value="InterPro"/>
</dbReference>
<accession>A0A0R1HSC2</accession>
<evidence type="ECO:0000256" key="4">
    <source>
        <dbReference type="ARBA" id="ARBA00022801"/>
    </source>
</evidence>
<organism evidence="7 8">
    <name type="scientific">Secundilactobacillus kimchicus JCM 15530</name>
    <dbReference type="NCBI Taxonomy" id="1302272"/>
    <lineage>
        <taxon>Bacteria</taxon>
        <taxon>Bacillati</taxon>
        <taxon>Bacillota</taxon>
        <taxon>Bacilli</taxon>
        <taxon>Lactobacillales</taxon>
        <taxon>Lactobacillaceae</taxon>
        <taxon>Secundilactobacillus</taxon>
    </lineage>
</organism>
<keyword evidence="3 6" id="KW-0645">Protease</keyword>
<dbReference type="PANTHER" id="PTHR12994">
    <property type="entry name" value="SECERNIN"/>
    <property type="match status" value="1"/>
</dbReference>
<comment type="caution">
    <text evidence="7">The sequence shown here is derived from an EMBL/GenBank/DDBJ whole genome shotgun (WGS) entry which is preliminary data.</text>
</comment>
<keyword evidence="8" id="KW-1185">Reference proteome</keyword>
<reference evidence="7 8" key="1">
    <citation type="journal article" date="2015" name="Genome Announc.">
        <title>Expanding the biotechnology potential of lactobacilli through comparative genomics of 213 strains and associated genera.</title>
        <authorList>
            <person name="Sun Z."/>
            <person name="Harris H.M."/>
            <person name="McCann A."/>
            <person name="Guo C."/>
            <person name="Argimon S."/>
            <person name="Zhang W."/>
            <person name="Yang X."/>
            <person name="Jeffery I.B."/>
            <person name="Cooney J.C."/>
            <person name="Kagawa T.F."/>
            <person name="Liu W."/>
            <person name="Song Y."/>
            <person name="Salvetti E."/>
            <person name="Wrobel A."/>
            <person name="Rasinkangas P."/>
            <person name="Parkhill J."/>
            <person name="Rea M.C."/>
            <person name="O'Sullivan O."/>
            <person name="Ritari J."/>
            <person name="Douillard F.P."/>
            <person name="Paul Ross R."/>
            <person name="Yang R."/>
            <person name="Briner A.E."/>
            <person name="Felis G.E."/>
            <person name="de Vos W.M."/>
            <person name="Barrangou R."/>
            <person name="Klaenhammer T.R."/>
            <person name="Caufield P.W."/>
            <person name="Cui Y."/>
            <person name="Zhang H."/>
            <person name="O'Toole P.W."/>
        </authorList>
    </citation>
    <scope>NUCLEOTIDE SEQUENCE [LARGE SCALE GENOMIC DNA]</scope>
    <source>
        <strain evidence="7 8">JCM 15530</strain>
    </source>
</reference>
<dbReference type="InterPro" id="IPR005322">
    <property type="entry name" value="Peptidase_C69"/>
</dbReference>
<dbReference type="Proteomes" id="UP000050911">
    <property type="component" value="Unassembled WGS sequence"/>
</dbReference>
<proteinExistence type="inferred from homology"/>
<gene>
    <name evidence="7" type="ORF">FC96_GL001580</name>
</gene>
<name>A0A0R1HSC2_9LACO</name>
<dbReference type="AlphaFoldDB" id="A0A0R1HSC2"/>
<keyword evidence="4 6" id="KW-0378">Hydrolase</keyword>
<keyword evidence="5 6" id="KW-0224">Dipeptidase</keyword>
<comment type="catalytic activity">
    <reaction evidence="1">
        <text>an L-aminoacyl-L-amino acid + H2O = 2 an L-alpha-amino acid</text>
        <dbReference type="Rhea" id="RHEA:48940"/>
        <dbReference type="ChEBI" id="CHEBI:15377"/>
        <dbReference type="ChEBI" id="CHEBI:59869"/>
        <dbReference type="ChEBI" id="CHEBI:77460"/>
        <dbReference type="EC" id="3.4.13.19"/>
    </reaction>
</comment>
<dbReference type="EC" id="3.4.-.-" evidence="6"/>
<dbReference type="GO" id="GO:0016805">
    <property type="term" value="F:dipeptidase activity"/>
    <property type="evidence" value="ECO:0007669"/>
    <property type="project" value="UniProtKB-KW"/>
</dbReference>
<dbReference type="STRING" id="1302272.FC96_GL001580"/>
<evidence type="ECO:0000256" key="5">
    <source>
        <dbReference type="ARBA" id="ARBA00022997"/>
    </source>
</evidence>
<dbReference type="Pfam" id="PF03577">
    <property type="entry name" value="Peptidase_C69"/>
    <property type="match status" value="1"/>
</dbReference>
<dbReference type="Gene3D" id="3.60.60.10">
    <property type="entry name" value="Penicillin V Acylase, Chain A"/>
    <property type="match status" value="1"/>
</dbReference>
<dbReference type="GO" id="GO:0006508">
    <property type="term" value="P:proteolysis"/>
    <property type="evidence" value="ECO:0007669"/>
    <property type="project" value="UniProtKB-KW"/>
</dbReference>
<evidence type="ECO:0000313" key="8">
    <source>
        <dbReference type="Proteomes" id="UP000050911"/>
    </source>
</evidence>
<sequence>MIELLKRKKGSCTTILVGKKATIDGSTMIARNEDGAGPLNPQRFVVVNPSEQPTHYQAKLSKVEMDLPANPMRYTSTPDANPVAGIWAAAGINSDNVAMTATETITSNARILGIDPLVDDGLGEEDFTTIVLPYIHSAREGVERLGALLEKYGTYELNAMAFSDKDEVWYFESIAGHHWAAIKIPDDAYVVAPNRFNIDDYNFQSPDALYAKDLPDLIDTYHLNPDTEGVNLRHIFGSATIKDTRYNNPRAWYGQKFFNPEFDTLPIDQDLPFICRTDKKISVEDLKFVLSSHYQNTPYDPYGTGTESEKKQFRPIGINRNQELHILQIRNDVPAEIAGIHWLAFGPNTFNAVVPFYANVTDTPASFRDTTTESDPTKVYWLNNVLALLGDSNFGLYEDQENLFEEHTVAACRHLQIAADKAYQDQNDGQAYLGSINQQMADEYVKNANKLLGQMLALGEPQMKLQFTLND</sequence>
<dbReference type="NCBIfam" id="NF033678">
    <property type="entry name" value="C69_fam_dipept"/>
    <property type="match status" value="1"/>
</dbReference>
<protein>
    <recommendedName>
        <fullName evidence="6">Dipeptidase</fullName>
        <ecNumber evidence="6">3.4.-.-</ecNumber>
    </recommendedName>
</protein>
<evidence type="ECO:0000256" key="3">
    <source>
        <dbReference type="ARBA" id="ARBA00022670"/>
    </source>
</evidence>
<evidence type="ECO:0000313" key="7">
    <source>
        <dbReference type="EMBL" id="KRK48473.1"/>
    </source>
</evidence>
<evidence type="ECO:0000256" key="2">
    <source>
        <dbReference type="ARBA" id="ARBA00007225"/>
    </source>
</evidence>
<dbReference type="EMBL" id="AZCX01000003">
    <property type="protein sequence ID" value="KRK48473.1"/>
    <property type="molecule type" value="Genomic_DNA"/>
</dbReference>
<dbReference type="PATRIC" id="fig|1302272.5.peg.1597"/>
<evidence type="ECO:0000256" key="1">
    <source>
        <dbReference type="ARBA" id="ARBA00001670"/>
    </source>
</evidence>
<dbReference type="PANTHER" id="PTHR12994:SF17">
    <property type="entry name" value="LD30995P"/>
    <property type="match status" value="1"/>
</dbReference>
<dbReference type="InterPro" id="IPR047804">
    <property type="entry name" value="C69_dipept_A-like"/>
</dbReference>
<comment type="similarity">
    <text evidence="2 6">Belongs to the peptidase C69 family.</text>
</comment>